<dbReference type="STRING" id="1285928.SAMN04487894_10393"/>
<dbReference type="PANTHER" id="PTHR47642">
    <property type="entry name" value="ATP-DEPENDENT DNA HELICASE"/>
    <property type="match status" value="1"/>
</dbReference>
<evidence type="ECO:0000259" key="1">
    <source>
        <dbReference type="SMART" id="SM00382"/>
    </source>
</evidence>
<dbReference type="InterPro" id="IPR051055">
    <property type="entry name" value="PIF1_helicase"/>
</dbReference>
<dbReference type="SMART" id="SM00382">
    <property type="entry name" value="AAA"/>
    <property type="match status" value="1"/>
</dbReference>
<keyword evidence="2" id="KW-0378">Hydrolase</keyword>
<dbReference type="Gene3D" id="3.40.50.300">
    <property type="entry name" value="P-loop containing nucleotide triphosphate hydrolases"/>
    <property type="match status" value="2"/>
</dbReference>
<dbReference type="InterPro" id="IPR010285">
    <property type="entry name" value="DNA_helicase_pif1-like_DEAD"/>
</dbReference>
<protein>
    <submittedName>
        <fullName evidence="2">UvrD-like helicase C-terminal domain-containing protein</fullName>
    </submittedName>
</protein>
<feature type="domain" description="AAA+ ATPase" evidence="1">
    <location>
        <begin position="25"/>
        <end position="161"/>
    </location>
</feature>
<reference evidence="3" key="1">
    <citation type="submission" date="2016-10" db="EMBL/GenBank/DDBJ databases">
        <authorList>
            <person name="Varghese N."/>
            <person name="Submissions S."/>
        </authorList>
    </citation>
    <scope>NUCLEOTIDE SEQUENCE [LARGE SCALE GENOMIC DNA]</scope>
    <source>
        <strain evidence="3">DSM 25811 / CCM 8410 / LMG 26954 / E90</strain>
    </source>
</reference>
<dbReference type="GO" id="GO:0003678">
    <property type="term" value="F:DNA helicase activity"/>
    <property type="evidence" value="ECO:0007669"/>
    <property type="project" value="InterPro"/>
</dbReference>
<evidence type="ECO:0000313" key="2">
    <source>
        <dbReference type="EMBL" id="SDC60845.1"/>
    </source>
</evidence>
<keyword evidence="3" id="KW-1185">Reference proteome</keyword>
<dbReference type="CDD" id="cd18809">
    <property type="entry name" value="SF1_C_RecD"/>
    <property type="match status" value="1"/>
</dbReference>
<evidence type="ECO:0000313" key="3">
    <source>
        <dbReference type="Proteomes" id="UP000198757"/>
    </source>
</evidence>
<dbReference type="EMBL" id="FMZO01000003">
    <property type="protein sequence ID" value="SDC60845.1"/>
    <property type="molecule type" value="Genomic_DNA"/>
</dbReference>
<dbReference type="SUPFAM" id="SSF52540">
    <property type="entry name" value="P-loop containing nucleoside triphosphate hydrolases"/>
    <property type="match status" value="2"/>
</dbReference>
<keyword evidence="2" id="KW-0547">Nucleotide-binding</keyword>
<dbReference type="GO" id="GO:0000723">
    <property type="term" value="P:telomere maintenance"/>
    <property type="evidence" value="ECO:0007669"/>
    <property type="project" value="InterPro"/>
</dbReference>
<gene>
    <name evidence="2" type="ORF">SAMN04487894_10393</name>
</gene>
<dbReference type="GO" id="GO:0006281">
    <property type="term" value="P:DNA repair"/>
    <property type="evidence" value="ECO:0007669"/>
    <property type="project" value="InterPro"/>
</dbReference>
<dbReference type="InterPro" id="IPR027417">
    <property type="entry name" value="P-loop_NTPase"/>
</dbReference>
<proteinExistence type="predicted"/>
<dbReference type="CDD" id="cd18037">
    <property type="entry name" value="DEXSc_Pif1_like"/>
    <property type="match status" value="1"/>
</dbReference>
<dbReference type="FunFam" id="3.40.50.300:FF:001498">
    <property type="entry name" value="ATP-dependent DNA helicase"/>
    <property type="match status" value="1"/>
</dbReference>
<dbReference type="Pfam" id="PF05970">
    <property type="entry name" value="PIF1"/>
    <property type="match status" value="1"/>
</dbReference>
<dbReference type="Pfam" id="PF14493">
    <property type="entry name" value="HTH_40"/>
    <property type="match status" value="1"/>
</dbReference>
<organism evidence="2 3">
    <name type="scientific">Niabella drilacis (strain DSM 25811 / CCM 8410 / CCUG 62505 / LMG 26954 / E90)</name>
    <dbReference type="NCBI Taxonomy" id="1285928"/>
    <lineage>
        <taxon>Bacteria</taxon>
        <taxon>Pseudomonadati</taxon>
        <taxon>Bacteroidota</taxon>
        <taxon>Chitinophagia</taxon>
        <taxon>Chitinophagales</taxon>
        <taxon>Chitinophagaceae</taxon>
        <taxon>Niabella</taxon>
    </lineage>
</organism>
<name>A0A1G6N155_NIADE</name>
<accession>A0A1G6N155</accession>
<sequence>MHYLSENTKSRIALSEKIYNIIEFTQRNVFLTGKAGTGKTTFLNDFIRRTIKNCIVVAPTGIAAINAGGVTIHSMFGLPLTSFMPTTDPVDRNEAINIPQLLPHFKYRKEKLELLRALEILIIDEVSMLRADVLDMIDLALKTARRSALAFGGVQLLLIGDLYQLPPVVKAASEKLLAAFYTAPYFFESKALKSTPFVTIELTTVFRQSDPVFIALLNAIREGETNGIDFQLLNTRYQPGFEPKDRYVYLVSHNYMADGINTRRLEALPGKGISCPAIITGDFKEQLYPNDPNLVLKPEAQVMFIRNDASESKKYYNGRLAKVLRAEDDRIIVLPEGAETELAVEREIWENKKYYLDDKKEIKEDVIGSYEQYPFRLAWAVTIHKSQGLTFDRVIIDAGASFTSGQVYVALSRCRTLDGIVLKSPIRASNIFRDTRISDFHEATNASEKMELIYETEKHAFAVSKLLRTLSCAPFLTVMENWIQAGREKEPGDAAVFAGLSEQVQENSRKLEDTFIKFESFVQRKMRDPEPGTWALISEKGAGAVNYFFDQVQERVLMPVKAHYDSVRKQKGLKSYVRTVEAFMNELEAYLLGLANARFLDQQLLAGEKNIEVHVKEKDQPSHLVTYNLLEEGKTPDEIAAERNLAISTIYGHFARVAQVGILDISALFSEEQLQVFNKAFEPGKWPSVTAAKSALPVFEFHELRVLINHFTYWANKAKQSEKAVSL</sequence>
<dbReference type="InterPro" id="IPR029491">
    <property type="entry name" value="Helicase_HTH"/>
</dbReference>
<dbReference type="InterPro" id="IPR027785">
    <property type="entry name" value="UvrD-like_helicase_C"/>
</dbReference>
<dbReference type="Pfam" id="PF13538">
    <property type="entry name" value="UvrD_C_2"/>
    <property type="match status" value="1"/>
</dbReference>
<dbReference type="AlphaFoldDB" id="A0A1G6N155"/>
<keyword evidence="2" id="KW-0347">Helicase</keyword>
<dbReference type="Proteomes" id="UP000198757">
    <property type="component" value="Unassembled WGS sequence"/>
</dbReference>
<keyword evidence="2" id="KW-0067">ATP-binding</keyword>
<dbReference type="InterPro" id="IPR003593">
    <property type="entry name" value="AAA+_ATPase"/>
</dbReference>
<dbReference type="PANTHER" id="PTHR47642:SF5">
    <property type="entry name" value="ATP-DEPENDENT DNA HELICASE"/>
    <property type="match status" value="1"/>
</dbReference>
<dbReference type="RefSeq" id="WP_218127705.1">
    <property type="nucleotide sequence ID" value="NZ_FMZO01000003.1"/>
</dbReference>